<protein>
    <submittedName>
        <fullName evidence="1">Uncharacterized protein</fullName>
    </submittedName>
</protein>
<sequence>MEDADEHRSYREDPVIDYDKTERSIEYDKIELGIEYDKIELGIEYDKDENRNHRAKRRFWRPMSLVAGRWQQDLREWSIELKNNIDRAD</sequence>
<name>A0A8X6I6T5_NEPPI</name>
<accession>A0A8X6I6T5</accession>
<organism evidence="1 2">
    <name type="scientific">Nephila pilipes</name>
    <name type="common">Giant wood spider</name>
    <name type="synonym">Nephila maculata</name>
    <dbReference type="NCBI Taxonomy" id="299642"/>
    <lineage>
        <taxon>Eukaryota</taxon>
        <taxon>Metazoa</taxon>
        <taxon>Ecdysozoa</taxon>
        <taxon>Arthropoda</taxon>
        <taxon>Chelicerata</taxon>
        <taxon>Arachnida</taxon>
        <taxon>Araneae</taxon>
        <taxon>Araneomorphae</taxon>
        <taxon>Entelegynae</taxon>
        <taxon>Araneoidea</taxon>
        <taxon>Nephilidae</taxon>
        <taxon>Nephila</taxon>
    </lineage>
</organism>
<evidence type="ECO:0000313" key="1">
    <source>
        <dbReference type="EMBL" id="GFS30324.1"/>
    </source>
</evidence>
<comment type="caution">
    <text evidence="1">The sequence shown here is derived from an EMBL/GenBank/DDBJ whole genome shotgun (WGS) entry which is preliminary data.</text>
</comment>
<reference evidence="1" key="1">
    <citation type="submission" date="2020-08" db="EMBL/GenBank/DDBJ databases">
        <title>Multicomponent nature underlies the extraordinary mechanical properties of spider dragline silk.</title>
        <authorList>
            <person name="Kono N."/>
            <person name="Nakamura H."/>
            <person name="Mori M."/>
            <person name="Yoshida Y."/>
            <person name="Ohtoshi R."/>
            <person name="Malay A.D."/>
            <person name="Moran D.A.P."/>
            <person name="Tomita M."/>
            <person name="Numata K."/>
            <person name="Arakawa K."/>
        </authorList>
    </citation>
    <scope>NUCLEOTIDE SEQUENCE</scope>
</reference>
<keyword evidence="2" id="KW-1185">Reference proteome</keyword>
<gene>
    <name evidence="1" type="ORF">NPIL_711</name>
</gene>
<evidence type="ECO:0000313" key="2">
    <source>
        <dbReference type="Proteomes" id="UP000887013"/>
    </source>
</evidence>
<dbReference type="AlphaFoldDB" id="A0A8X6I6T5"/>
<dbReference type="EMBL" id="BMAW01041703">
    <property type="protein sequence ID" value="GFS30324.1"/>
    <property type="molecule type" value="Genomic_DNA"/>
</dbReference>
<dbReference type="Proteomes" id="UP000887013">
    <property type="component" value="Unassembled WGS sequence"/>
</dbReference>
<proteinExistence type="predicted"/>